<protein>
    <submittedName>
        <fullName evidence="1">DUF1828 domain-containing protein</fullName>
    </submittedName>
</protein>
<proteinExistence type="predicted"/>
<organism evidence="1 2">
    <name type="scientific">Paraburkholderia edwinii</name>
    <dbReference type="NCBI Taxonomy" id="2861782"/>
    <lineage>
        <taxon>Bacteria</taxon>
        <taxon>Pseudomonadati</taxon>
        <taxon>Pseudomonadota</taxon>
        <taxon>Betaproteobacteria</taxon>
        <taxon>Burkholderiales</taxon>
        <taxon>Burkholderiaceae</taxon>
        <taxon>Paraburkholderia</taxon>
    </lineage>
</organism>
<reference evidence="1 2" key="1">
    <citation type="submission" date="2021-07" db="EMBL/GenBank/DDBJ databases">
        <title>Paraburkholderia edwinii protects Aspergillus sp. from phenazines by acting as a toxin sponge.</title>
        <authorList>
            <person name="Dahlstrom K.M."/>
            <person name="Newman D.K."/>
        </authorList>
    </citation>
    <scope>NUCLEOTIDE SEQUENCE [LARGE SCALE GENOMIC DNA]</scope>
    <source>
        <strain evidence="1 2">Pe01</strain>
    </source>
</reference>
<gene>
    <name evidence="1" type="ORF">KZJ38_08730</name>
</gene>
<keyword evidence="2" id="KW-1185">Reference proteome</keyword>
<sequence length="256" mass="27371">MNCDRLRAITGWHCIPAGTGAVRAVAPFTLGRDGRHATFYLAQPSEGTFYLTDGGESAMHAAQSGVDITKSRLDVLNKTAGVHFAHFGPDLAITASGPIDEAEVALWDAVKLAMSLSFSSEKWMPKLDHIRFRSLVEKTLAGSVGQGRIKTGYRVIGISGHAVEFPLALRSANDSIFLIEPIALLSGEKIDWGRVHQVYGKLADVKQADSVTNRVVVFEDGAGAAEFGRAATLLAQNAEITTLGGLPDWSQRVLAA</sequence>
<dbReference type="EMBL" id="CP080095">
    <property type="protein sequence ID" value="QYD70357.1"/>
    <property type="molecule type" value="Genomic_DNA"/>
</dbReference>
<dbReference type="Proteomes" id="UP000826462">
    <property type="component" value="Chromosome 1"/>
</dbReference>
<accession>A0ABX8UPY1</accession>
<name>A0ABX8UPY1_9BURK</name>
<evidence type="ECO:0000313" key="2">
    <source>
        <dbReference type="Proteomes" id="UP000826462"/>
    </source>
</evidence>
<evidence type="ECO:0000313" key="1">
    <source>
        <dbReference type="EMBL" id="QYD70357.1"/>
    </source>
</evidence>